<evidence type="ECO:0000313" key="8">
    <source>
        <dbReference type="EMBL" id="CAK7902533.1"/>
    </source>
</evidence>
<comment type="subcellular location">
    <subcellularLocation>
        <location evidence="1">Membrane</location>
        <topology evidence="1">Multi-pass membrane protein</topology>
    </subcellularLocation>
</comment>
<gene>
    <name evidence="8" type="ORF">CAAN4_D00408</name>
</gene>
<accession>A0ABP0E9Y4</accession>
<evidence type="ECO:0000256" key="6">
    <source>
        <dbReference type="SAM" id="Phobius"/>
    </source>
</evidence>
<dbReference type="InterPro" id="IPR043216">
    <property type="entry name" value="PAP-like"/>
</dbReference>
<dbReference type="SMART" id="SM00014">
    <property type="entry name" value="acidPPc"/>
    <property type="match status" value="1"/>
</dbReference>
<dbReference type="InterPro" id="IPR036938">
    <property type="entry name" value="PAP2/HPO_sf"/>
</dbReference>
<feature type="transmembrane region" description="Helical" evidence="6">
    <location>
        <begin position="202"/>
        <end position="220"/>
    </location>
</feature>
<dbReference type="PANTHER" id="PTHR10165:SF192">
    <property type="entry name" value="PHOSPHATIDIC ACID PHOSPHATASE TYPE 2_HALOPEROXIDASE DOMAIN-CONTAINING PROTEIN"/>
    <property type="match status" value="1"/>
</dbReference>
<evidence type="ECO:0000313" key="9">
    <source>
        <dbReference type="Proteomes" id="UP001497600"/>
    </source>
</evidence>
<dbReference type="SUPFAM" id="SSF48317">
    <property type="entry name" value="Acid phosphatase/Vanadium-dependent haloperoxidase"/>
    <property type="match status" value="1"/>
</dbReference>
<evidence type="ECO:0000256" key="4">
    <source>
        <dbReference type="ARBA" id="ARBA00022989"/>
    </source>
</evidence>
<proteinExistence type="inferred from homology"/>
<dbReference type="EMBL" id="OZ004256">
    <property type="protein sequence ID" value="CAK7902533.1"/>
    <property type="molecule type" value="Genomic_DNA"/>
</dbReference>
<feature type="transmembrane region" description="Helical" evidence="6">
    <location>
        <begin position="33"/>
        <end position="57"/>
    </location>
</feature>
<keyword evidence="3 6" id="KW-0812">Transmembrane</keyword>
<dbReference type="CDD" id="cd03390">
    <property type="entry name" value="PAP2_containing_1_like"/>
    <property type="match status" value="1"/>
</dbReference>
<feature type="transmembrane region" description="Helical" evidence="6">
    <location>
        <begin position="170"/>
        <end position="190"/>
    </location>
</feature>
<feature type="domain" description="Phosphatidic acid phosphatase type 2/haloperoxidase" evidence="7">
    <location>
        <begin position="71"/>
        <end position="217"/>
    </location>
</feature>
<dbReference type="InterPro" id="IPR000326">
    <property type="entry name" value="PAP2/HPO"/>
</dbReference>
<evidence type="ECO:0000259" key="7">
    <source>
        <dbReference type="SMART" id="SM00014"/>
    </source>
</evidence>
<dbReference type="Proteomes" id="UP001497600">
    <property type="component" value="Chromosome D"/>
</dbReference>
<organism evidence="8 9">
    <name type="scientific">[Candida] anglica</name>
    <dbReference type="NCBI Taxonomy" id="148631"/>
    <lineage>
        <taxon>Eukaryota</taxon>
        <taxon>Fungi</taxon>
        <taxon>Dikarya</taxon>
        <taxon>Ascomycota</taxon>
        <taxon>Saccharomycotina</taxon>
        <taxon>Pichiomycetes</taxon>
        <taxon>Debaryomycetaceae</taxon>
        <taxon>Kurtzmaniella</taxon>
    </lineage>
</organism>
<evidence type="ECO:0000256" key="3">
    <source>
        <dbReference type="ARBA" id="ARBA00022692"/>
    </source>
</evidence>
<dbReference type="Pfam" id="PF01569">
    <property type="entry name" value="PAP2"/>
    <property type="match status" value="1"/>
</dbReference>
<evidence type="ECO:0000256" key="2">
    <source>
        <dbReference type="ARBA" id="ARBA00008816"/>
    </source>
</evidence>
<feature type="transmembrane region" description="Helical" evidence="6">
    <location>
        <begin position="146"/>
        <end position="164"/>
    </location>
</feature>
<dbReference type="PANTHER" id="PTHR10165">
    <property type="entry name" value="LIPID PHOSPHATE PHOSPHATASE"/>
    <property type="match status" value="1"/>
</dbReference>
<protein>
    <recommendedName>
        <fullName evidence="7">Phosphatidic acid phosphatase type 2/haloperoxidase domain-containing protein</fullName>
    </recommendedName>
</protein>
<keyword evidence="5 6" id="KW-0472">Membrane</keyword>
<keyword evidence="4 6" id="KW-1133">Transmembrane helix</keyword>
<name>A0ABP0E9Y4_9ASCO</name>
<evidence type="ECO:0000256" key="1">
    <source>
        <dbReference type="ARBA" id="ARBA00004141"/>
    </source>
</evidence>
<sequence>MLLFGSNITPRFHEFSLDDISLMNSYKGEESTAIPIPILVLISLGIPIIIIVSLSAFRKSLSLQRRLWDIFCGLLSLCGSQVTQLTITILLKNICGLPRPDLISRCLPSVSVLPFGQLATIEICTNDDLPLLMDGFRSFPSGHSSTVFCAMVLVSLNICGKLQVFDRRGISSHVILVILPLLLACFVACTRISDNRHFLRDVIGGSIIGSTVAIFFYYQYFPSIFNLENCGRAYPPRRYGLATLYNNVEGFWNLEERTSGSFQRRNLNSIESLRKLIEATNIHISPQDLVSTGLSENIDLLNRLSQELNGRYINLDE</sequence>
<keyword evidence="9" id="KW-1185">Reference proteome</keyword>
<dbReference type="Gene3D" id="1.20.144.10">
    <property type="entry name" value="Phosphatidic acid phosphatase type 2/haloperoxidase"/>
    <property type="match status" value="1"/>
</dbReference>
<comment type="similarity">
    <text evidence="2">Belongs to the PA-phosphatase related phosphoesterase family.</text>
</comment>
<evidence type="ECO:0000256" key="5">
    <source>
        <dbReference type="ARBA" id="ARBA00023136"/>
    </source>
</evidence>
<reference evidence="8 9" key="1">
    <citation type="submission" date="2024-01" db="EMBL/GenBank/DDBJ databases">
        <authorList>
            <consortium name="Genoscope - CEA"/>
            <person name="William W."/>
        </authorList>
    </citation>
    <scope>NUCLEOTIDE SEQUENCE [LARGE SCALE GENOMIC DNA]</scope>
    <source>
        <strain evidence="8 9">29B2s-10</strain>
    </source>
</reference>